<accession>A0AAP5I7Q2</accession>
<evidence type="ECO:0000313" key="2">
    <source>
        <dbReference type="EMBL" id="MDR9896381.1"/>
    </source>
</evidence>
<protein>
    <recommendedName>
        <fullName evidence="1">REase AHJR-like domain-containing protein</fullName>
    </recommendedName>
</protein>
<feature type="domain" description="REase AHJR-like" evidence="1">
    <location>
        <begin position="1"/>
        <end position="125"/>
    </location>
</feature>
<sequence length="232" mass="26158">MATPTANLERERLLKLAEEYRSKGYEVSFHPSPEDLPDFLTSYRPGMIVRRGEEAVIIEVKSRSSLNSSSTQYLRNLAQVVEQHPGWRFELVMTNPEDAAYSPKAESSLQQAEIETRLQLAKQLATQNPESAILYSWALVEATLRLVAEHEGLSLQRFDPLYLVKQLVTEGVISRPEYQLLMNALSLRDAIAHGFKTTEPTQESVYELIDITEQLLAALHNSTEPDITSING</sequence>
<keyword evidence="3" id="KW-1185">Reference proteome</keyword>
<comment type="caution">
    <text evidence="2">The sequence shown here is derived from an EMBL/GenBank/DDBJ whole genome shotgun (WGS) entry which is preliminary data.</text>
</comment>
<organism evidence="2 3">
    <name type="scientific">Aetokthonos hydrillicola Thurmond2011</name>
    <dbReference type="NCBI Taxonomy" id="2712845"/>
    <lineage>
        <taxon>Bacteria</taxon>
        <taxon>Bacillati</taxon>
        <taxon>Cyanobacteriota</taxon>
        <taxon>Cyanophyceae</taxon>
        <taxon>Nostocales</taxon>
        <taxon>Hapalosiphonaceae</taxon>
        <taxon>Aetokthonos</taxon>
    </lineage>
</organism>
<dbReference type="AlphaFoldDB" id="A0AAP5I7Q2"/>
<proteinExistence type="predicted"/>
<name>A0AAP5I7Q2_9CYAN</name>
<dbReference type="RefSeq" id="WP_208339263.1">
    <property type="nucleotide sequence ID" value="NZ_CAWQFN010000502.1"/>
</dbReference>
<reference evidence="3" key="1">
    <citation type="journal article" date="2021" name="Science">
        <title>Hunting the eagle killer: A cyanobacterial neurotoxin causes vacuolar myelinopathy.</title>
        <authorList>
            <person name="Breinlinger S."/>
            <person name="Phillips T.J."/>
            <person name="Haram B.N."/>
            <person name="Mares J."/>
            <person name="Martinez Yerena J.A."/>
            <person name="Hrouzek P."/>
            <person name="Sobotka R."/>
            <person name="Henderson W.M."/>
            <person name="Schmieder P."/>
            <person name="Williams S.M."/>
            <person name="Lauderdale J.D."/>
            <person name="Wilde H.D."/>
            <person name="Gerrin W."/>
            <person name="Kust A."/>
            <person name="Washington J.W."/>
            <person name="Wagner C."/>
            <person name="Geier B."/>
            <person name="Liebeke M."/>
            <person name="Enke H."/>
            <person name="Niedermeyer T.H.J."/>
            <person name="Wilde S.B."/>
        </authorList>
    </citation>
    <scope>NUCLEOTIDE SEQUENCE [LARGE SCALE GENOMIC DNA]</scope>
    <source>
        <strain evidence="3">Thurmond2011</strain>
    </source>
</reference>
<evidence type="ECO:0000259" key="1">
    <source>
        <dbReference type="Pfam" id="PF18743"/>
    </source>
</evidence>
<dbReference type="EMBL" id="JAALHA020000008">
    <property type="protein sequence ID" value="MDR9896381.1"/>
    <property type="molecule type" value="Genomic_DNA"/>
</dbReference>
<dbReference type="Pfam" id="PF18743">
    <property type="entry name" value="AHJR-like"/>
    <property type="match status" value="1"/>
</dbReference>
<gene>
    <name evidence="2" type="ORF">G7B40_017710</name>
</gene>
<dbReference type="Proteomes" id="UP000667802">
    <property type="component" value="Unassembled WGS sequence"/>
</dbReference>
<evidence type="ECO:0000313" key="3">
    <source>
        <dbReference type="Proteomes" id="UP000667802"/>
    </source>
</evidence>
<dbReference type="InterPro" id="IPR040902">
    <property type="entry name" value="AHJR-like"/>
</dbReference>